<dbReference type="AlphaFoldDB" id="A0A8X6U4J6"/>
<feature type="non-terminal residue" evidence="1">
    <location>
        <position position="1"/>
    </location>
</feature>
<proteinExistence type="predicted"/>
<accession>A0A8X6U4J6</accession>
<comment type="caution">
    <text evidence="1">The sequence shown here is derived from an EMBL/GenBank/DDBJ whole genome shotgun (WGS) entry which is preliminary data.</text>
</comment>
<sequence>MRYHYLGHKLSIYLLTFLYTFQCVQGRVEVCQNVQ</sequence>
<dbReference type="EMBL" id="BMAW01022406">
    <property type="protein sequence ID" value="GFT77685.1"/>
    <property type="molecule type" value="Genomic_DNA"/>
</dbReference>
<keyword evidence="2" id="KW-1185">Reference proteome</keyword>
<gene>
    <name evidence="1" type="ORF">NPIL_628231</name>
</gene>
<evidence type="ECO:0000313" key="2">
    <source>
        <dbReference type="Proteomes" id="UP000887013"/>
    </source>
</evidence>
<dbReference type="Proteomes" id="UP000887013">
    <property type="component" value="Unassembled WGS sequence"/>
</dbReference>
<protein>
    <submittedName>
        <fullName evidence="1">Uncharacterized protein</fullName>
    </submittedName>
</protein>
<organism evidence="1 2">
    <name type="scientific">Nephila pilipes</name>
    <name type="common">Giant wood spider</name>
    <name type="synonym">Nephila maculata</name>
    <dbReference type="NCBI Taxonomy" id="299642"/>
    <lineage>
        <taxon>Eukaryota</taxon>
        <taxon>Metazoa</taxon>
        <taxon>Ecdysozoa</taxon>
        <taxon>Arthropoda</taxon>
        <taxon>Chelicerata</taxon>
        <taxon>Arachnida</taxon>
        <taxon>Araneae</taxon>
        <taxon>Araneomorphae</taxon>
        <taxon>Entelegynae</taxon>
        <taxon>Araneoidea</taxon>
        <taxon>Nephilidae</taxon>
        <taxon>Nephila</taxon>
    </lineage>
</organism>
<evidence type="ECO:0000313" key="1">
    <source>
        <dbReference type="EMBL" id="GFT77685.1"/>
    </source>
</evidence>
<name>A0A8X6U4J6_NEPPI</name>
<reference evidence="1" key="1">
    <citation type="submission" date="2020-08" db="EMBL/GenBank/DDBJ databases">
        <title>Multicomponent nature underlies the extraordinary mechanical properties of spider dragline silk.</title>
        <authorList>
            <person name="Kono N."/>
            <person name="Nakamura H."/>
            <person name="Mori M."/>
            <person name="Yoshida Y."/>
            <person name="Ohtoshi R."/>
            <person name="Malay A.D."/>
            <person name="Moran D.A.P."/>
            <person name="Tomita M."/>
            <person name="Numata K."/>
            <person name="Arakawa K."/>
        </authorList>
    </citation>
    <scope>NUCLEOTIDE SEQUENCE</scope>
</reference>